<protein>
    <submittedName>
        <fullName evidence="1">Uncharacterized protein</fullName>
    </submittedName>
</protein>
<evidence type="ECO:0000313" key="2">
    <source>
        <dbReference type="Proteomes" id="UP001164250"/>
    </source>
</evidence>
<gene>
    <name evidence="1" type="ORF">Patl1_00629</name>
</gene>
<sequence>MGSEKVSRTRTHQPCAACKMLRRRCDNNCILAPYFPIDEIENFACVHRVFGASNVIKMIQMAEETKREDAVKAIVYEATARLRDPVYGSAGTTFHLHKMVQDLKFELESIQSRVMALQEQRNQLLGIVMNVHHQDPVYPINDSMFDCGDFSLDDGSLAYDPVNFSMECDWIFLSDSVSVSQSHSHSLSLTLSRTLTVSQFSYLCSHAVTPQPVATQISHVAHATGLCSRRRSLAQQSAVTSCSQPVTILLPSPSRWLTTVAFLGFPCVLTLRLRDLNSAPPPI</sequence>
<comment type="caution">
    <text evidence="1">The sequence shown here is derived from an EMBL/GenBank/DDBJ whole genome shotgun (WGS) entry which is preliminary data.</text>
</comment>
<dbReference type="Proteomes" id="UP001164250">
    <property type="component" value="Chromosome 1"/>
</dbReference>
<proteinExistence type="predicted"/>
<keyword evidence="2" id="KW-1185">Reference proteome</keyword>
<name>A0ACC1C5V1_9ROSI</name>
<evidence type="ECO:0000313" key="1">
    <source>
        <dbReference type="EMBL" id="KAJ0110942.1"/>
    </source>
</evidence>
<reference evidence="2" key="1">
    <citation type="journal article" date="2023" name="G3 (Bethesda)">
        <title>Genome assembly and association tests identify interacting loci associated with vigor, precocity, and sex in interspecific pistachio rootstocks.</title>
        <authorList>
            <person name="Palmer W."/>
            <person name="Jacygrad E."/>
            <person name="Sagayaradj S."/>
            <person name="Cavanaugh K."/>
            <person name="Han R."/>
            <person name="Bertier L."/>
            <person name="Beede B."/>
            <person name="Kafkas S."/>
            <person name="Golino D."/>
            <person name="Preece J."/>
            <person name="Michelmore R."/>
        </authorList>
    </citation>
    <scope>NUCLEOTIDE SEQUENCE [LARGE SCALE GENOMIC DNA]</scope>
</reference>
<dbReference type="EMBL" id="CM047897">
    <property type="protein sequence ID" value="KAJ0110942.1"/>
    <property type="molecule type" value="Genomic_DNA"/>
</dbReference>
<accession>A0ACC1C5V1</accession>
<organism evidence="1 2">
    <name type="scientific">Pistacia atlantica</name>
    <dbReference type="NCBI Taxonomy" id="434234"/>
    <lineage>
        <taxon>Eukaryota</taxon>
        <taxon>Viridiplantae</taxon>
        <taxon>Streptophyta</taxon>
        <taxon>Embryophyta</taxon>
        <taxon>Tracheophyta</taxon>
        <taxon>Spermatophyta</taxon>
        <taxon>Magnoliopsida</taxon>
        <taxon>eudicotyledons</taxon>
        <taxon>Gunneridae</taxon>
        <taxon>Pentapetalae</taxon>
        <taxon>rosids</taxon>
        <taxon>malvids</taxon>
        <taxon>Sapindales</taxon>
        <taxon>Anacardiaceae</taxon>
        <taxon>Pistacia</taxon>
    </lineage>
</organism>